<sequence>MDLWGSDNPLCEHDVGCLQSVVDRHGEVEETRWYCVLKLDRLPRLATAEETCRGDTHRQEISVLVTNSQPAKLSP</sequence>
<accession>X0B7J8</accession>
<dbReference type="AlphaFoldDB" id="X0B7J8"/>
<proteinExistence type="predicted"/>
<name>X0B7J8_FUSOX</name>
<dbReference type="EMBL" id="KI979366">
    <property type="protein sequence ID" value="EXK78130.1"/>
    <property type="molecule type" value="Genomic_DNA"/>
</dbReference>
<dbReference type="Proteomes" id="UP000030663">
    <property type="component" value="Unassembled WGS sequence"/>
</dbReference>
<evidence type="ECO:0000313" key="1">
    <source>
        <dbReference type="EMBL" id="EXK78130.1"/>
    </source>
</evidence>
<reference evidence="1 2" key="1">
    <citation type="submission" date="2011-11" db="EMBL/GenBank/DDBJ databases">
        <title>The Genome Sequence of Fusarium oxysporum PHW815.</title>
        <authorList>
            <consortium name="The Broad Institute Genome Sequencing Platform"/>
            <person name="Ma L.-J."/>
            <person name="Gale L.R."/>
            <person name="Schwartz D.C."/>
            <person name="Zhou S."/>
            <person name="Corby-Kistler H."/>
            <person name="Young S.K."/>
            <person name="Zeng Q."/>
            <person name="Gargeya S."/>
            <person name="Fitzgerald M."/>
            <person name="Haas B."/>
            <person name="Abouelleil A."/>
            <person name="Alvarado L."/>
            <person name="Arachchi H.M."/>
            <person name="Berlin A."/>
            <person name="Brown A."/>
            <person name="Chapman S.B."/>
            <person name="Chen Z."/>
            <person name="Dunbar C."/>
            <person name="Freedman E."/>
            <person name="Gearin G."/>
            <person name="Goldberg J."/>
            <person name="Griggs A."/>
            <person name="Gujja S."/>
            <person name="Heiman D."/>
            <person name="Howarth C."/>
            <person name="Larson L."/>
            <person name="Lui A."/>
            <person name="MacDonald P.J.P."/>
            <person name="Montmayeur A."/>
            <person name="Murphy C."/>
            <person name="Neiman D."/>
            <person name="Pearson M."/>
            <person name="Priest M."/>
            <person name="Roberts A."/>
            <person name="Saif S."/>
            <person name="Shea T."/>
            <person name="Shenoy N."/>
            <person name="Sisk P."/>
            <person name="Stolte C."/>
            <person name="Sykes S."/>
            <person name="Wortman J."/>
            <person name="Nusbaum C."/>
            <person name="Birren B."/>
        </authorList>
    </citation>
    <scope>NUCLEOTIDE SEQUENCE [LARGE SCALE GENOMIC DNA]</scope>
    <source>
        <strain evidence="1 2">54005</strain>
    </source>
</reference>
<organism evidence="1 2">
    <name type="scientific">Fusarium oxysporum f. sp. raphani 54005</name>
    <dbReference type="NCBI Taxonomy" id="1089458"/>
    <lineage>
        <taxon>Eukaryota</taxon>
        <taxon>Fungi</taxon>
        <taxon>Dikarya</taxon>
        <taxon>Ascomycota</taxon>
        <taxon>Pezizomycotina</taxon>
        <taxon>Sordariomycetes</taxon>
        <taxon>Hypocreomycetidae</taxon>
        <taxon>Hypocreales</taxon>
        <taxon>Nectriaceae</taxon>
        <taxon>Fusarium</taxon>
        <taxon>Fusarium oxysporum species complex</taxon>
    </lineage>
</organism>
<gene>
    <name evidence="1" type="ORF">FOQG_17178</name>
</gene>
<dbReference type="HOGENOM" id="CLU_2671183_0_0_1"/>
<keyword evidence="2" id="KW-1185">Reference proteome</keyword>
<evidence type="ECO:0000313" key="2">
    <source>
        <dbReference type="Proteomes" id="UP000030663"/>
    </source>
</evidence>
<protein>
    <submittedName>
        <fullName evidence="1">Uncharacterized protein</fullName>
    </submittedName>
</protein>